<dbReference type="SUPFAM" id="SSF56349">
    <property type="entry name" value="DNA breaking-rejoining enzymes"/>
    <property type="match status" value="1"/>
</dbReference>
<evidence type="ECO:0000256" key="4">
    <source>
        <dbReference type="ARBA" id="ARBA00023029"/>
    </source>
</evidence>
<sequence>MKTAALLNLETPPVLDGAAQAKAQGLRYVSDQTPGFTRRKHGKHVLFFDTKGEHIRDEAVITRIRKLAIPPAYKNVWICPHANGHMQATGLDARRRKQYRYHGDWRALREASKFSHILAFGEFLPKLREITHEHMSQRGLTRDKVLATVVTLLEKTLIRVGNDEYAKTNKSYGLTTLHHKHVDVEGHTIRFRFRGKSGKEWNLKLADRRIARVVKACADIEGQELFKYVDDNGTVRDVTSGDVNAYLQAVTGEPFTAKDFRTWTGTVLAAMALQDYAHYDSEAQAKKNVVAAIEHVAKKLGNTPTVCRKSYIHPQIIDAYLDGSLIAQISRDIDASMQANYAQLTSEEILVLAFLKQRLHENAI</sequence>
<comment type="similarity">
    <text evidence="2">Belongs to the type IB topoisomerase family.</text>
</comment>
<feature type="domain" description="DNA topoisomerase I catalytic core eukaryotic-type" evidence="7">
    <location>
        <begin position="106"/>
        <end position="321"/>
    </location>
</feature>
<keyword evidence="5" id="KW-0238">DNA-binding</keyword>
<evidence type="ECO:0000256" key="5">
    <source>
        <dbReference type="ARBA" id="ARBA00023125"/>
    </source>
</evidence>
<evidence type="ECO:0000256" key="6">
    <source>
        <dbReference type="ARBA" id="ARBA00023235"/>
    </source>
</evidence>
<dbReference type="Pfam" id="PF01028">
    <property type="entry name" value="Topoisom_I"/>
    <property type="match status" value="1"/>
</dbReference>
<dbReference type="PATRIC" id="fig|1121022.4.peg.204"/>
<protein>
    <recommendedName>
        <fullName evidence="3">DNA topoisomerase</fullName>
        <ecNumber evidence="3">5.6.2.1</ecNumber>
    </recommendedName>
</protein>
<dbReference type="STRING" id="1121022.GCA_000376105_02543"/>
<dbReference type="EMBL" id="AWGB01000003">
    <property type="protein sequence ID" value="ESQ94435.1"/>
    <property type="molecule type" value="Genomic_DNA"/>
</dbReference>
<dbReference type="AlphaFoldDB" id="V4Q993"/>
<dbReference type="eggNOG" id="COG3569">
    <property type="taxonomic scope" value="Bacteria"/>
</dbReference>
<dbReference type="PRINTS" id="PR00416">
    <property type="entry name" value="EUTPISMRASEI"/>
</dbReference>
<dbReference type="Pfam" id="PF21338">
    <property type="entry name" value="Top1B_N_bact"/>
    <property type="match status" value="1"/>
</dbReference>
<feature type="domain" description="DNA topoisomerase IB N-terminal" evidence="8">
    <location>
        <begin position="47"/>
        <end position="92"/>
    </location>
</feature>
<dbReference type="InterPro" id="IPR014711">
    <property type="entry name" value="TopoI_cat_a-hlx-sub_euk"/>
</dbReference>
<dbReference type="EC" id="5.6.2.1" evidence="3"/>
<dbReference type="Gene3D" id="3.30.66.10">
    <property type="entry name" value="DNA topoisomerase I domain"/>
    <property type="match status" value="1"/>
</dbReference>
<dbReference type="SUPFAM" id="SSF55869">
    <property type="entry name" value="DNA topoisomerase I domain"/>
    <property type="match status" value="1"/>
</dbReference>
<dbReference type="OrthoDB" id="9778962at2"/>
<comment type="caution">
    <text evidence="9">The sequence shown here is derived from an EMBL/GenBank/DDBJ whole genome shotgun (WGS) entry which is preliminary data.</text>
</comment>
<keyword evidence="6" id="KW-0413">Isomerase</keyword>
<dbReference type="GO" id="GO:0003917">
    <property type="term" value="F:DNA topoisomerase type I (single strand cut, ATP-independent) activity"/>
    <property type="evidence" value="ECO:0007669"/>
    <property type="project" value="UniProtKB-EC"/>
</dbReference>
<evidence type="ECO:0000259" key="7">
    <source>
        <dbReference type="Pfam" id="PF01028"/>
    </source>
</evidence>
<evidence type="ECO:0000256" key="1">
    <source>
        <dbReference type="ARBA" id="ARBA00000213"/>
    </source>
</evidence>
<evidence type="ECO:0000313" key="10">
    <source>
        <dbReference type="Proteomes" id="UP000017837"/>
    </source>
</evidence>
<dbReference type="InterPro" id="IPR049331">
    <property type="entry name" value="Top1B_N_bact"/>
</dbReference>
<gene>
    <name evidence="9" type="ORF">ABENE_01045</name>
</gene>
<comment type="catalytic activity">
    <reaction evidence="1">
        <text>ATP-independent breakage of single-stranded DNA, followed by passage and rejoining.</text>
        <dbReference type="EC" id="5.6.2.1"/>
    </reaction>
</comment>
<dbReference type="InterPro" id="IPR013500">
    <property type="entry name" value="TopoI_cat_euk"/>
</dbReference>
<evidence type="ECO:0000313" key="9">
    <source>
        <dbReference type="EMBL" id="ESQ94435.1"/>
    </source>
</evidence>
<keyword evidence="4" id="KW-0799">Topoisomerase</keyword>
<dbReference type="GO" id="GO:0006265">
    <property type="term" value="P:DNA topological change"/>
    <property type="evidence" value="ECO:0007669"/>
    <property type="project" value="InterPro"/>
</dbReference>
<dbReference type="InterPro" id="IPR011010">
    <property type="entry name" value="DNA_brk_join_enz"/>
</dbReference>
<dbReference type="PROSITE" id="PS52038">
    <property type="entry name" value="TOPO_IB_2"/>
    <property type="match status" value="1"/>
</dbReference>
<evidence type="ECO:0000256" key="3">
    <source>
        <dbReference type="ARBA" id="ARBA00012891"/>
    </source>
</evidence>
<dbReference type="Gene3D" id="1.10.132.120">
    <property type="match status" value="1"/>
</dbReference>
<dbReference type="Proteomes" id="UP000017837">
    <property type="component" value="Unassembled WGS sequence"/>
</dbReference>
<keyword evidence="10" id="KW-1185">Reference proteome</keyword>
<evidence type="ECO:0000259" key="8">
    <source>
        <dbReference type="Pfam" id="PF21338"/>
    </source>
</evidence>
<accession>V4Q993</accession>
<proteinExistence type="inferred from homology"/>
<reference evidence="9 10" key="1">
    <citation type="journal article" date="2014" name="Nature">
        <title>Sequential evolution of bacterial morphology by co-option of a developmental regulator.</title>
        <authorList>
            <person name="Jiang C."/>
            <person name="Brown P.J."/>
            <person name="Ducret A."/>
            <person name="Brun Y.V."/>
        </authorList>
    </citation>
    <scope>NUCLEOTIDE SEQUENCE [LARGE SCALE GENOMIC DNA]</scope>
    <source>
        <strain evidence="9 10">DSM 16100</strain>
    </source>
</reference>
<dbReference type="InterPro" id="IPR001631">
    <property type="entry name" value="TopoI"/>
</dbReference>
<dbReference type="Gene3D" id="3.90.15.10">
    <property type="entry name" value="Topoisomerase I, Chain A, domain 3"/>
    <property type="match status" value="1"/>
</dbReference>
<name>V4Q993_9CAUL</name>
<dbReference type="InterPro" id="IPR035447">
    <property type="entry name" value="DNA_topo_I_N_sf"/>
</dbReference>
<dbReference type="RefSeq" id="WP_018082209.1">
    <property type="nucleotide sequence ID" value="NZ_AQWM01000011.1"/>
</dbReference>
<organism evidence="9 10">
    <name type="scientific">Asticcacaulis benevestitus DSM 16100 = ATCC BAA-896</name>
    <dbReference type="NCBI Taxonomy" id="1121022"/>
    <lineage>
        <taxon>Bacteria</taxon>
        <taxon>Pseudomonadati</taxon>
        <taxon>Pseudomonadota</taxon>
        <taxon>Alphaproteobacteria</taxon>
        <taxon>Caulobacterales</taxon>
        <taxon>Caulobacteraceae</taxon>
        <taxon>Asticcacaulis</taxon>
    </lineage>
</organism>
<evidence type="ECO:0000256" key="2">
    <source>
        <dbReference type="ARBA" id="ARBA00006645"/>
    </source>
</evidence>
<dbReference type="GO" id="GO:0003677">
    <property type="term" value="F:DNA binding"/>
    <property type="evidence" value="ECO:0007669"/>
    <property type="project" value="UniProtKB-KW"/>
</dbReference>